<dbReference type="EMBL" id="BARV01002785">
    <property type="protein sequence ID" value="GAH96088.1"/>
    <property type="molecule type" value="Genomic_DNA"/>
</dbReference>
<evidence type="ECO:0000313" key="1">
    <source>
        <dbReference type="EMBL" id="GAH96088.1"/>
    </source>
</evidence>
<sequence>PVSPSQALDYCYSASTTDGYEAPLGASFYLMGLSVTFVGEDTSIILYQNNESTIILNLTGAADTTVFISSTCPIYKCLTGEFIKRTNNTVKVTLWGYVTA</sequence>
<feature type="non-terminal residue" evidence="1">
    <location>
        <position position="1"/>
    </location>
</feature>
<accession>X1LPN8</accession>
<comment type="caution">
    <text evidence="1">The sequence shown here is derived from an EMBL/GenBank/DDBJ whole genome shotgun (WGS) entry which is preliminary data.</text>
</comment>
<protein>
    <submittedName>
        <fullName evidence="1">Uncharacterized protein</fullName>
    </submittedName>
</protein>
<name>X1LPN8_9ZZZZ</name>
<gene>
    <name evidence="1" type="ORF">S06H3_06992</name>
</gene>
<dbReference type="AlphaFoldDB" id="X1LPN8"/>
<organism evidence="1">
    <name type="scientific">marine sediment metagenome</name>
    <dbReference type="NCBI Taxonomy" id="412755"/>
    <lineage>
        <taxon>unclassified sequences</taxon>
        <taxon>metagenomes</taxon>
        <taxon>ecological metagenomes</taxon>
    </lineage>
</organism>
<proteinExistence type="predicted"/>
<reference evidence="1" key="1">
    <citation type="journal article" date="2014" name="Front. Microbiol.">
        <title>High frequency of phylogenetically diverse reductive dehalogenase-homologous genes in deep subseafloor sedimentary metagenomes.</title>
        <authorList>
            <person name="Kawai M."/>
            <person name="Futagami T."/>
            <person name="Toyoda A."/>
            <person name="Takaki Y."/>
            <person name="Nishi S."/>
            <person name="Hori S."/>
            <person name="Arai W."/>
            <person name="Tsubouchi T."/>
            <person name="Morono Y."/>
            <person name="Uchiyama I."/>
            <person name="Ito T."/>
            <person name="Fujiyama A."/>
            <person name="Inagaki F."/>
            <person name="Takami H."/>
        </authorList>
    </citation>
    <scope>NUCLEOTIDE SEQUENCE</scope>
    <source>
        <strain evidence="1">Expedition CK06-06</strain>
    </source>
</reference>